<dbReference type="InterPro" id="IPR011006">
    <property type="entry name" value="CheY-like_superfamily"/>
</dbReference>
<dbReference type="InterPro" id="IPR003594">
    <property type="entry name" value="HATPase_dom"/>
</dbReference>
<dbReference type="SMART" id="SM00387">
    <property type="entry name" value="HATPase_c"/>
    <property type="match status" value="1"/>
</dbReference>
<dbReference type="SMART" id="SM00448">
    <property type="entry name" value="REC"/>
    <property type="match status" value="1"/>
</dbReference>
<feature type="modified residue" description="4-aspartylphosphate" evidence="7">
    <location>
        <position position="198"/>
    </location>
</feature>
<name>A0A923MMZ0_9BURK</name>
<evidence type="ECO:0000313" key="10">
    <source>
        <dbReference type="EMBL" id="MBC5782612.1"/>
    </source>
</evidence>
<dbReference type="FunFam" id="3.30.565.10:FF:000006">
    <property type="entry name" value="Sensor histidine kinase WalK"/>
    <property type="match status" value="1"/>
</dbReference>
<dbReference type="GO" id="GO:0005886">
    <property type="term" value="C:plasma membrane"/>
    <property type="evidence" value="ECO:0007669"/>
    <property type="project" value="UniProtKB-SubCell"/>
</dbReference>
<dbReference type="PROSITE" id="PS50110">
    <property type="entry name" value="RESPONSE_REGULATORY"/>
    <property type="match status" value="1"/>
</dbReference>
<dbReference type="EMBL" id="JACORT010000002">
    <property type="protein sequence ID" value="MBC5782612.1"/>
    <property type="molecule type" value="Genomic_DNA"/>
</dbReference>
<dbReference type="SUPFAM" id="SSF55874">
    <property type="entry name" value="ATPase domain of HSP90 chaperone/DNA topoisomerase II/histidine kinase"/>
    <property type="match status" value="1"/>
</dbReference>
<keyword evidence="4 7" id="KW-0597">Phosphoprotein</keyword>
<dbReference type="CDD" id="cd16922">
    <property type="entry name" value="HATPase_EvgS-ArcB-TorS-like"/>
    <property type="match status" value="1"/>
</dbReference>
<dbReference type="Proteomes" id="UP000608513">
    <property type="component" value="Unassembled WGS sequence"/>
</dbReference>
<evidence type="ECO:0000256" key="6">
    <source>
        <dbReference type="ARBA" id="ARBA00022777"/>
    </source>
</evidence>
<dbReference type="RefSeq" id="WP_222622871.1">
    <property type="nucleotide sequence ID" value="NZ_JACORT010000002.1"/>
</dbReference>
<keyword evidence="5" id="KW-0808">Transferase</keyword>
<evidence type="ECO:0000256" key="1">
    <source>
        <dbReference type="ARBA" id="ARBA00000085"/>
    </source>
</evidence>
<dbReference type="CDD" id="cd17580">
    <property type="entry name" value="REC_2_DhkD-like"/>
    <property type="match status" value="1"/>
</dbReference>
<organism evidence="10 11">
    <name type="scientific">Ramlibacter cellulosilyticus</name>
    <dbReference type="NCBI Taxonomy" id="2764187"/>
    <lineage>
        <taxon>Bacteria</taxon>
        <taxon>Pseudomonadati</taxon>
        <taxon>Pseudomonadota</taxon>
        <taxon>Betaproteobacteria</taxon>
        <taxon>Burkholderiales</taxon>
        <taxon>Comamonadaceae</taxon>
        <taxon>Ramlibacter</taxon>
    </lineage>
</organism>
<evidence type="ECO:0000256" key="5">
    <source>
        <dbReference type="ARBA" id="ARBA00022679"/>
    </source>
</evidence>
<dbReference type="PROSITE" id="PS50109">
    <property type="entry name" value="HIS_KIN"/>
    <property type="match status" value="1"/>
</dbReference>
<evidence type="ECO:0000259" key="9">
    <source>
        <dbReference type="PROSITE" id="PS50110"/>
    </source>
</evidence>
<dbReference type="InterPro" id="IPR001789">
    <property type="entry name" value="Sig_transdc_resp-reg_receiver"/>
</dbReference>
<dbReference type="PRINTS" id="PR00344">
    <property type="entry name" value="BCTRLSENSOR"/>
</dbReference>
<keyword evidence="11" id="KW-1185">Reference proteome</keyword>
<evidence type="ECO:0000256" key="4">
    <source>
        <dbReference type="ARBA" id="ARBA00022553"/>
    </source>
</evidence>
<dbReference type="Gene3D" id="3.40.50.2300">
    <property type="match status" value="1"/>
</dbReference>
<sequence length="264" mass="28088">MQLPPAPVLLDVDSTRMAQVFSNLLNNAAKYTPAGGRITLEAHAQGEQMLRVVVADDGVGIPADMLERVFELFTQVGGALQHAQGGLGIGLSLARRLVELHGGRIHAESAGPGQGSRFVIDLPMVEAQAGTDAGEDAGTRARLGGERQRILVVDDNKDAAETLGMLLELEGHAVRLAHSGGEALELAGRERPDIIFLDIGLPDVDGYQVAMSLRARADLRDAYLVALTGWGAERDRERSRAAGFQLHLTKPVSAEDIAKALARP</sequence>
<evidence type="ECO:0000256" key="7">
    <source>
        <dbReference type="PROSITE-ProRule" id="PRU00169"/>
    </source>
</evidence>
<dbReference type="SUPFAM" id="SSF52172">
    <property type="entry name" value="CheY-like"/>
    <property type="match status" value="1"/>
</dbReference>
<comment type="catalytic activity">
    <reaction evidence="1">
        <text>ATP + protein L-histidine = ADP + protein N-phospho-L-histidine.</text>
        <dbReference type="EC" id="2.7.13.3"/>
    </reaction>
</comment>
<comment type="caution">
    <text evidence="10">The sequence shown here is derived from an EMBL/GenBank/DDBJ whole genome shotgun (WGS) entry which is preliminary data.</text>
</comment>
<evidence type="ECO:0000259" key="8">
    <source>
        <dbReference type="PROSITE" id="PS50109"/>
    </source>
</evidence>
<reference evidence="10" key="1">
    <citation type="submission" date="2020-08" db="EMBL/GenBank/DDBJ databases">
        <title>Ramlibacter sp. USB13 16S ribosomal RNA gene genome sequencing and assembly.</title>
        <authorList>
            <person name="Kang M."/>
        </authorList>
    </citation>
    <scope>NUCLEOTIDE SEQUENCE</scope>
    <source>
        <strain evidence="10">USB13</strain>
    </source>
</reference>
<dbReference type="AlphaFoldDB" id="A0A923MMZ0"/>
<proteinExistence type="predicted"/>
<dbReference type="InterPro" id="IPR005467">
    <property type="entry name" value="His_kinase_dom"/>
</dbReference>
<dbReference type="PANTHER" id="PTHR43547">
    <property type="entry name" value="TWO-COMPONENT HISTIDINE KINASE"/>
    <property type="match status" value="1"/>
</dbReference>
<protein>
    <recommendedName>
        <fullName evidence="3">histidine kinase</fullName>
        <ecNumber evidence="3">2.7.13.3</ecNumber>
    </recommendedName>
</protein>
<keyword evidence="6" id="KW-0418">Kinase</keyword>
<dbReference type="Pfam" id="PF02518">
    <property type="entry name" value="HATPase_c"/>
    <property type="match status" value="1"/>
</dbReference>
<gene>
    <name evidence="10" type="ORF">H8N03_06620</name>
</gene>
<accession>A0A923MMZ0</accession>
<dbReference type="InterPro" id="IPR004358">
    <property type="entry name" value="Sig_transdc_His_kin-like_C"/>
</dbReference>
<evidence type="ECO:0000256" key="2">
    <source>
        <dbReference type="ARBA" id="ARBA00004429"/>
    </source>
</evidence>
<dbReference type="GO" id="GO:0000155">
    <property type="term" value="F:phosphorelay sensor kinase activity"/>
    <property type="evidence" value="ECO:0007669"/>
    <property type="project" value="TreeGrafter"/>
</dbReference>
<comment type="subcellular location">
    <subcellularLocation>
        <location evidence="2">Cell inner membrane</location>
        <topology evidence="2">Multi-pass membrane protein</topology>
    </subcellularLocation>
</comment>
<feature type="domain" description="Response regulatory" evidence="9">
    <location>
        <begin position="149"/>
        <end position="264"/>
    </location>
</feature>
<dbReference type="InterPro" id="IPR036890">
    <property type="entry name" value="HATPase_C_sf"/>
</dbReference>
<dbReference type="EC" id="2.7.13.3" evidence="3"/>
<dbReference type="Pfam" id="PF00072">
    <property type="entry name" value="Response_reg"/>
    <property type="match status" value="1"/>
</dbReference>
<dbReference type="PANTHER" id="PTHR43547:SF2">
    <property type="entry name" value="HYBRID SIGNAL TRANSDUCTION HISTIDINE KINASE C"/>
    <property type="match status" value="1"/>
</dbReference>
<evidence type="ECO:0000256" key="3">
    <source>
        <dbReference type="ARBA" id="ARBA00012438"/>
    </source>
</evidence>
<dbReference type="Gene3D" id="3.30.565.10">
    <property type="entry name" value="Histidine kinase-like ATPase, C-terminal domain"/>
    <property type="match status" value="1"/>
</dbReference>
<evidence type="ECO:0000313" key="11">
    <source>
        <dbReference type="Proteomes" id="UP000608513"/>
    </source>
</evidence>
<feature type="domain" description="Histidine kinase" evidence="8">
    <location>
        <begin position="1"/>
        <end position="126"/>
    </location>
</feature>